<reference evidence="1 2" key="1">
    <citation type="submission" date="2023-12" db="EMBL/GenBank/DDBJ databases">
        <title>Description of new species of Mycobacterium terrae complex isolated from sewage at the Sao Paulo Zoological Park Foundation in Brazil.</title>
        <authorList>
            <person name="Romagnoli C.L."/>
            <person name="Conceicao E.C."/>
            <person name="Machado E."/>
            <person name="Barreto L.B.P.F."/>
            <person name="Sharma A."/>
            <person name="Silva N.M."/>
            <person name="Marques L.E."/>
            <person name="Juliana M.A."/>
            <person name="Lourenco M.C.S."/>
            <person name="Digiampietri L.A."/>
            <person name="Suffys P.N."/>
            <person name="Viana-Niero C."/>
        </authorList>
    </citation>
    <scope>NUCLEOTIDE SEQUENCE [LARGE SCALE GENOMIC DNA]</scope>
    <source>
        <strain evidence="1 2">MYC123</strain>
    </source>
</reference>
<dbReference type="RefSeq" id="WP_224860640.1">
    <property type="nucleotide sequence ID" value="NZ_JAYJJS010000059.1"/>
</dbReference>
<dbReference type="EMBL" id="JAYJJT010000002">
    <property type="protein sequence ID" value="MEB3048647.1"/>
    <property type="molecule type" value="Genomic_DNA"/>
</dbReference>
<proteinExistence type="predicted"/>
<keyword evidence="2" id="KW-1185">Reference proteome</keyword>
<organism evidence="1 2">
    <name type="scientific">[Mycobacterium] zoologicum</name>
    <dbReference type="NCBI Taxonomy" id="2872311"/>
    <lineage>
        <taxon>Bacteria</taxon>
        <taxon>Bacillati</taxon>
        <taxon>Actinomycetota</taxon>
        <taxon>Actinomycetes</taxon>
        <taxon>Mycobacteriales</taxon>
        <taxon>Mycobacteriaceae</taxon>
        <taxon>Mycolicibacter</taxon>
    </lineage>
</organism>
<accession>A0ABU5YF35</accession>
<sequence>MSTDDNAPRVIDGVDLTASGAPNWRLVECVNLSGHRSFWLMDPDGGDGAECPGFRFPAHEYPGALPIWIRRRVEDRSVRCGRIAPTTGKPCRRRVNAADEACRFHRDIGESRS</sequence>
<comment type="caution">
    <text evidence="1">The sequence shown here is derived from an EMBL/GenBank/DDBJ whole genome shotgun (WGS) entry which is preliminary data.</text>
</comment>
<evidence type="ECO:0000313" key="1">
    <source>
        <dbReference type="EMBL" id="MEB3048647.1"/>
    </source>
</evidence>
<protein>
    <submittedName>
        <fullName evidence="1">Uncharacterized protein</fullName>
    </submittedName>
</protein>
<gene>
    <name evidence="1" type="ORF">KV112_02655</name>
</gene>
<name>A0ABU5YF35_9MYCO</name>
<evidence type="ECO:0000313" key="2">
    <source>
        <dbReference type="Proteomes" id="UP001299046"/>
    </source>
</evidence>
<dbReference type="Proteomes" id="UP001299046">
    <property type="component" value="Unassembled WGS sequence"/>
</dbReference>